<comment type="caution">
    <text evidence="1">The sequence shown here is derived from an EMBL/GenBank/DDBJ whole genome shotgun (WGS) entry which is preliminary data.</text>
</comment>
<proteinExistence type="predicted"/>
<keyword evidence="2" id="KW-1185">Reference proteome</keyword>
<gene>
    <name evidence="1" type="ORF">L3X38_030280</name>
</gene>
<dbReference type="AlphaFoldDB" id="A0AAD4V9Y0"/>
<accession>A0AAD4V9Y0</accession>
<dbReference type="Proteomes" id="UP001054821">
    <property type="component" value="Chromosome 6"/>
</dbReference>
<sequence>MRGLLGAHWLRILRNSEVKRVEGWSNPRMGDHPGKLFQCSAAQEQTREGPVVGAKADNIVVGGVGPGPLRHSEPMRGLLGAHWLRILRNSEVKRVEGWSNPRMGDHPGKLFPGKLFRELPETKPCGLVRT</sequence>
<evidence type="ECO:0000313" key="1">
    <source>
        <dbReference type="EMBL" id="KAI5321209.1"/>
    </source>
</evidence>
<protein>
    <submittedName>
        <fullName evidence="1">Uncharacterized protein</fullName>
    </submittedName>
</protein>
<dbReference type="EMBL" id="JAJFAZ020000006">
    <property type="protein sequence ID" value="KAI5321209.1"/>
    <property type="molecule type" value="Genomic_DNA"/>
</dbReference>
<evidence type="ECO:0000313" key="2">
    <source>
        <dbReference type="Proteomes" id="UP001054821"/>
    </source>
</evidence>
<name>A0AAD4V9Y0_PRUDU</name>
<organism evidence="1 2">
    <name type="scientific">Prunus dulcis</name>
    <name type="common">Almond</name>
    <name type="synonym">Amygdalus dulcis</name>
    <dbReference type="NCBI Taxonomy" id="3755"/>
    <lineage>
        <taxon>Eukaryota</taxon>
        <taxon>Viridiplantae</taxon>
        <taxon>Streptophyta</taxon>
        <taxon>Embryophyta</taxon>
        <taxon>Tracheophyta</taxon>
        <taxon>Spermatophyta</taxon>
        <taxon>Magnoliopsida</taxon>
        <taxon>eudicotyledons</taxon>
        <taxon>Gunneridae</taxon>
        <taxon>Pentapetalae</taxon>
        <taxon>rosids</taxon>
        <taxon>fabids</taxon>
        <taxon>Rosales</taxon>
        <taxon>Rosaceae</taxon>
        <taxon>Amygdaloideae</taxon>
        <taxon>Amygdaleae</taxon>
        <taxon>Prunus</taxon>
    </lineage>
</organism>
<reference evidence="1 2" key="1">
    <citation type="journal article" date="2022" name="G3 (Bethesda)">
        <title>Whole-genome sequence and methylome profiling of the almond [Prunus dulcis (Mill.) D.A. Webb] cultivar 'Nonpareil'.</title>
        <authorList>
            <person name="D'Amico-Willman K.M."/>
            <person name="Ouma W.Z."/>
            <person name="Meulia T."/>
            <person name="Sideli G.M."/>
            <person name="Gradziel T.M."/>
            <person name="Fresnedo-Ramirez J."/>
        </authorList>
    </citation>
    <scope>NUCLEOTIDE SEQUENCE [LARGE SCALE GENOMIC DNA]</scope>
    <source>
        <strain evidence="1">Clone GOH B32 T37-40</strain>
    </source>
</reference>